<dbReference type="InterPro" id="IPR004710">
    <property type="entry name" value="Bilac:Na_transpt"/>
</dbReference>
<evidence type="ECO:0000256" key="5">
    <source>
        <dbReference type="SAM" id="Phobius"/>
    </source>
</evidence>
<comment type="caution">
    <text evidence="6">The sequence shown here is derived from an EMBL/GenBank/DDBJ whole genome shotgun (WGS) entry which is preliminary data.</text>
</comment>
<feature type="transmembrane region" description="Helical" evidence="5">
    <location>
        <begin position="61"/>
        <end position="80"/>
    </location>
</feature>
<dbReference type="PANTHER" id="PTHR10361">
    <property type="entry name" value="SODIUM-BILE ACID COTRANSPORTER"/>
    <property type="match status" value="1"/>
</dbReference>
<evidence type="ECO:0000256" key="3">
    <source>
        <dbReference type="ARBA" id="ARBA00022989"/>
    </source>
</evidence>
<feature type="transmembrane region" description="Helical" evidence="5">
    <location>
        <begin position="184"/>
        <end position="203"/>
    </location>
</feature>
<proteinExistence type="predicted"/>
<dbReference type="Pfam" id="PF01758">
    <property type="entry name" value="SBF"/>
    <property type="match status" value="1"/>
</dbReference>
<keyword evidence="2 5" id="KW-0812">Transmembrane</keyword>
<dbReference type="EMBL" id="DSFP01000033">
    <property type="protein sequence ID" value="HEW45754.1"/>
    <property type="molecule type" value="Genomic_DNA"/>
</dbReference>
<dbReference type="PANTHER" id="PTHR10361:SF28">
    <property type="entry name" value="P3 PROTEIN-RELATED"/>
    <property type="match status" value="1"/>
</dbReference>
<dbReference type="GO" id="GO:0016020">
    <property type="term" value="C:membrane"/>
    <property type="evidence" value="ECO:0007669"/>
    <property type="project" value="UniProtKB-SubCell"/>
</dbReference>
<dbReference type="Gene3D" id="1.20.1530.20">
    <property type="match status" value="1"/>
</dbReference>
<dbReference type="InterPro" id="IPR038770">
    <property type="entry name" value="Na+/solute_symporter_sf"/>
</dbReference>
<evidence type="ECO:0000256" key="1">
    <source>
        <dbReference type="ARBA" id="ARBA00004141"/>
    </source>
</evidence>
<reference evidence="6" key="1">
    <citation type="journal article" date="2020" name="mSystems">
        <title>Genome- and Community-Level Interaction Insights into Carbon Utilization and Element Cycling Functions of Hydrothermarchaeota in Hydrothermal Sediment.</title>
        <authorList>
            <person name="Zhou Z."/>
            <person name="Liu Y."/>
            <person name="Xu W."/>
            <person name="Pan J."/>
            <person name="Luo Z.H."/>
            <person name="Li M."/>
        </authorList>
    </citation>
    <scope>NUCLEOTIDE SEQUENCE [LARGE SCALE GENOMIC DNA]</scope>
    <source>
        <strain evidence="6">SpSt-132</strain>
    </source>
</reference>
<dbReference type="InterPro" id="IPR002657">
    <property type="entry name" value="BilAc:Na_symport/Acr3"/>
</dbReference>
<accession>A0A7C2V3A1</accession>
<evidence type="ECO:0000256" key="4">
    <source>
        <dbReference type="ARBA" id="ARBA00023136"/>
    </source>
</evidence>
<dbReference type="AlphaFoldDB" id="A0A7C2V3A1"/>
<sequence>MEALLSLAIILIFSFLGLYTKEFFINLKPFVVPMLAFVMLSMGLTMQVDDLLQTLKKPFRIAYGALLQFSIMPFLGYFLAKILSVNTELTVGAVLVGSAPGGTASNVITYLSKGDLAYSVSMTTFSTLVSPIMTPLITYLLVGRKVDVPVIDMLRDLIFIVVLPVALGIFIKRFLLSTKAFEKVLPYMAIVAIGIIIAVVLALNSERLKDLSMQVFLLVFLHNFFGFLLGYIFGLLAGLDKVRAKTLSIEVGIQNSGLAVALALKYFSSLSALPGALFSLVQNVNGLLLSALYRKL</sequence>
<keyword evidence="4 5" id="KW-0472">Membrane</keyword>
<feature type="transmembrane region" description="Helical" evidence="5">
    <location>
        <begin position="116"/>
        <end position="142"/>
    </location>
</feature>
<organism evidence="6">
    <name type="scientific">Hydrogenobacter sp</name>
    <dbReference type="NCBI Taxonomy" id="2152829"/>
    <lineage>
        <taxon>Bacteria</taxon>
        <taxon>Pseudomonadati</taxon>
        <taxon>Aquificota</taxon>
        <taxon>Aquificia</taxon>
        <taxon>Aquificales</taxon>
        <taxon>Aquificaceae</taxon>
        <taxon>Hydrogenobacter</taxon>
    </lineage>
</organism>
<feature type="transmembrane region" description="Helical" evidence="5">
    <location>
        <begin position="272"/>
        <end position="293"/>
    </location>
</feature>
<feature type="transmembrane region" description="Helical" evidence="5">
    <location>
        <begin position="154"/>
        <end position="172"/>
    </location>
</feature>
<gene>
    <name evidence="6" type="ORF">ENO47_03675</name>
</gene>
<keyword evidence="3 5" id="KW-1133">Transmembrane helix</keyword>
<feature type="transmembrane region" description="Helical" evidence="5">
    <location>
        <begin position="30"/>
        <end position="49"/>
    </location>
</feature>
<name>A0A7C2V3A1_9AQUI</name>
<feature type="transmembrane region" description="Helical" evidence="5">
    <location>
        <begin position="215"/>
        <end position="237"/>
    </location>
</feature>
<evidence type="ECO:0000313" key="6">
    <source>
        <dbReference type="EMBL" id="HEW45754.1"/>
    </source>
</evidence>
<comment type="subcellular location">
    <subcellularLocation>
        <location evidence="1">Membrane</location>
        <topology evidence="1">Multi-pass membrane protein</topology>
    </subcellularLocation>
</comment>
<evidence type="ECO:0000256" key="2">
    <source>
        <dbReference type="ARBA" id="ARBA00022692"/>
    </source>
</evidence>
<protein>
    <submittedName>
        <fullName evidence="6">Bile acid:sodium symporter family protein</fullName>
    </submittedName>
</protein>